<dbReference type="RefSeq" id="WP_125073316.1">
    <property type="nucleotide sequence ID" value="NZ_QWZQ01000063.1"/>
</dbReference>
<gene>
    <name evidence="1" type="ORF">D1831_13200</name>
</gene>
<sequence>MQKRYNDLYQLTDINSDCEKALTLLSEVKQPCRTALVANDLIRRVLKKAVDEMPDYSRLDADELRKELDNQWILFYSALSEFQATDNSISAIENKLAGVKHVIANINDTAAGVNAAIKEVMTRDEEDTDHE</sequence>
<dbReference type="EMBL" id="QWZQ01000063">
    <property type="protein sequence ID" value="RRK09357.1"/>
    <property type="molecule type" value="Genomic_DNA"/>
</dbReference>
<accession>A0A426D3V2</accession>
<dbReference type="Proteomes" id="UP000283633">
    <property type="component" value="Unassembled WGS sequence"/>
</dbReference>
<evidence type="ECO:0000313" key="1">
    <source>
        <dbReference type="EMBL" id="RRK09357.1"/>
    </source>
</evidence>
<protein>
    <recommendedName>
        <fullName evidence="3">Phage protein</fullName>
    </recommendedName>
</protein>
<name>A0A426D3V2_9LACO</name>
<organism evidence="1 2">
    <name type="scientific">Lactiplantibacillus garii</name>
    <dbReference type="NCBI Taxonomy" id="2306423"/>
    <lineage>
        <taxon>Bacteria</taxon>
        <taxon>Bacillati</taxon>
        <taxon>Bacillota</taxon>
        <taxon>Bacilli</taxon>
        <taxon>Lactobacillales</taxon>
        <taxon>Lactobacillaceae</taxon>
        <taxon>Lactiplantibacillus</taxon>
    </lineage>
</organism>
<comment type="caution">
    <text evidence="1">The sequence shown here is derived from an EMBL/GenBank/DDBJ whole genome shotgun (WGS) entry which is preliminary data.</text>
</comment>
<reference evidence="1 2" key="1">
    <citation type="submission" date="2018-08" db="EMBL/GenBank/DDBJ databases">
        <title>Genome Lactobacillus garii FI11369.</title>
        <authorList>
            <person name="Diaz M."/>
            <person name="Narbad A."/>
        </authorList>
    </citation>
    <scope>NUCLEOTIDE SEQUENCE [LARGE SCALE GENOMIC DNA]</scope>
    <source>
        <strain evidence="1 2">FI11369</strain>
    </source>
</reference>
<evidence type="ECO:0000313" key="2">
    <source>
        <dbReference type="Proteomes" id="UP000283633"/>
    </source>
</evidence>
<evidence type="ECO:0008006" key="3">
    <source>
        <dbReference type="Google" id="ProtNLM"/>
    </source>
</evidence>
<proteinExistence type="predicted"/>
<dbReference type="AlphaFoldDB" id="A0A426D3V2"/>
<keyword evidence="2" id="KW-1185">Reference proteome</keyword>